<dbReference type="AlphaFoldDB" id="A0A3R9V145"/>
<organism evidence="3 4">
    <name type="scientific">Hymenobacter perfusus</name>
    <dbReference type="NCBI Taxonomy" id="1236770"/>
    <lineage>
        <taxon>Bacteria</taxon>
        <taxon>Pseudomonadati</taxon>
        <taxon>Bacteroidota</taxon>
        <taxon>Cytophagia</taxon>
        <taxon>Cytophagales</taxon>
        <taxon>Hymenobacteraceae</taxon>
        <taxon>Hymenobacter</taxon>
    </lineage>
</organism>
<protein>
    <submittedName>
        <fullName evidence="3">WYL domain-containing protein</fullName>
    </submittedName>
</protein>
<reference evidence="3 4" key="1">
    <citation type="submission" date="2018-12" db="EMBL/GenBank/DDBJ databases">
        <authorList>
            <person name="Feng G."/>
            <person name="Zhu H."/>
        </authorList>
    </citation>
    <scope>NUCLEOTIDE SEQUENCE [LARGE SCALE GENOMIC DNA]</scope>
    <source>
        <strain evidence="3 4">LMG 26000</strain>
    </source>
</reference>
<dbReference type="Pfam" id="PF25583">
    <property type="entry name" value="WCX"/>
    <property type="match status" value="1"/>
</dbReference>
<evidence type="ECO:0000313" key="4">
    <source>
        <dbReference type="Proteomes" id="UP000270291"/>
    </source>
</evidence>
<dbReference type="PANTHER" id="PTHR34580">
    <property type="match status" value="1"/>
</dbReference>
<dbReference type="OrthoDB" id="43316at2"/>
<feature type="domain" description="WCX" evidence="2">
    <location>
        <begin position="244"/>
        <end position="299"/>
    </location>
</feature>
<dbReference type="InterPro" id="IPR026881">
    <property type="entry name" value="WYL_dom"/>
</dbReference>
<evidence type="ECO:0000259" key="1">
    <source>
        <dbReference type="Pfam" id="PF13280"/>
    </source>
</evidence>
<feature type="domain" description="WYL" evidence="1">
    <location>
        <begin position="121"/>
        <end position="189"/>
    </location>
</feature>
<dbReference type="InterPro" id="IPR057727">
    <property type="entry name" value="WCX_dom"/>
</dbReference>
<evidence type="ECO:0000259" key="2">
    <source>
        <dbReference type="Pfam" id="PF25583"/>
    </source>
</evidence>
<keyword evidence="4" id="KW-1185">Reference proteome</keyword>
<dbReference type="Pfam" id="PF13280">
    <property type="entry name" value="WYL"/>
    <property type="match status" value="1"/>
</dbReference>
<dbReference type="InterPro" id="IPR051534">
    <property type="entry name" value="CBASS_pafABC_assoc_protein"/>
</dbReference>
<comment type="caution">
    <text evidence="3">The sequence shown here is derived from an EMBL/GenBank/DDBJ whole genome shotgun (WGS) entry which is preliminary data.</text>
</comment>
<name>A0A3R9V145_9BACT</name>
<dbReference type="PROSITE" id="PS52050">
    <property type="entry name" value="WYL"/>
    <property type="match status" value="1"/>
</dbReference>
<dbReference type="PANTHER" id="PTHR34580:SF9">
    <property type="entry name" value="SLL5097 PROTEIN"/>
    <property type="match status" value="1"/>
</dbReference>
<accession>A0A3R9V145</accession>
<gene>
    <name evidence="3" type="ORF">EI293_08080</name>
</gene>
<sequence>MPIHAHLLRQFHLVQRLQRASGQLVPFAELQRYLLEQTTVGDLQDGYSRRTSERDRPSIAENFGVTIRNRRGRGYYLDHAEPLTNSQNQLLEAFELQEFLRLPAAGAAFVQPEPRRPLGLEYLRPLLRAAQAGWVVELDYQKHWEAEPQRRTIGPLLLREFRGRWYVLGVMEGSGRLACFGLDRVQHLTPTPRLFTPPADFDAAAYFTNCFGITRPTDDEPPQPILLSFELVQGRYALSYPLHASQQLVSATEEGIRLSLTVYDTHDLRMELLSYGPEVEVLAPTSLREWLQQAHQAAAGA</sequence>
<dbReference type="RefSeq" id="WP_125436627.1">
    <property type="nucleotide sequence ID" value="NZ_RWIU01000002.1"/>
</dbReference>
<proteinExistence type="predicted"/>
<dbReference type="EMBL" id="RWIU01000002">
    <property type="protein sequence ID" value="RSK44469.1"/>
    <property type="molecule type" value="Genomic_DNA"/>
</dbReference>
<evidence type="ECO:0000313" key="3">
    <source>
        <dbReference type="EMBL" id="RSK44469.1"/>
    </source>
</evidence>
<dbReference type="Proteomes" id="UP000270291">
    <property type="component" value="Unassembled WGS sequence"/>
</dbReference>